<evidence type="ECO:0000259" key="4">
    <source>
        <dbReference type="Pfam" id="PF00561"/>
    </source>
</evidence>
<evidence type="ECO:0000256" key="1">
    <source>
        <dbReference type="ARBA" id="ARBA00022428"/>
    </source>
</evidence>
<comment type="pathway">
    <text evidence="3">Quinol/quinone metabolism; 1,4-dihydroxy-2-naphthoate biosynthesis; 1,4-dihydroxy-2-naphthoate from chorismate: step 3/7.</text>
</comment>
<comment type="caution">
    <text evidence="5">The sequence shown here is derived from an EMBL/GenBank/DDBJ whole genome shotgun (WGS) entry which is preliminary data.</text>
</comment>
<evidence type="ECO:0000313" key="5">
    <source>
        <dbReference type="EMBL" id="MDY0405270.1"/>
    </source>
</evidence>
<evidence type="ECO:0000256" key="2">
    <source>
        <dbReference type="ARBA" id="ARBA00023239"/>
    </source>
</evidence>
<evidence type="ECO:0000313" key="6">
    <source>
        <dbReference type="Proteomes" id="UP001228376"/>
    </source>
</evidence>
<comment type="function">
    <text evidence="3">Catalyzes a proton abstraction reaction that results in 2,5-elimination of pyruvate from 2-succinyl-5-enolpyruvyl-6-hydroxy-3-cyclohexene-1-carboxylate (SEPHCHC) and the formation of 2-succinyl-6-hydroxy-2,4-cyclohexadiene-1-carboxylate (SHCHC).</text>
</comment>
<reference evidence="5 6" key="1">
    <citation type="submission" date="2023-10" db="EMBL/GenBank/DDBJ databases">
        <title>179-bfca-hs.</title>
        <authorList>
            <person name="Miliotis G."/>
            <person name="Sengupta P."/>
            <person name="Hameed A."/>
            <person name="Chuvochina M."/>
            <person name="Mcdonagh F."/>
            <person name="Simpson A.C."/>
            <person name="Singh N.K."/>
            <person name="Rekha P.D."/>
            <person name="Raman K."/>
            <person name="Hugenholtz P."/>
            <person name="Venkateswaran K."/>
        </authorList>
    </citation>
    <scope>NUCLEOTIDE SEQUENCE [LARGE SCALE GENOMIC DNA]</scope>
    <source>
        <strain evidence="5 6">179-BFC-A-HS</strain>
    </source>
</reference>
<gene>
    <name evidence="3 5" type="primary">menH</name>
    <name evidence="5" type="ORF">P5G51_007505</name>
</gene>
<dbReference type="HAMAP" id="MF_01660">
    <property type="entry name" value="MenH"/>
    <property type="match status" value="1"/>
</dbReference>
<keyword evidence="2 3" id="KW-0456">Lyase</keyword>
<comment type="similarity">
    <text evidence="3">Belongs to the AB hydrolase superfamily. MenH family.</text>
</comment>
<dbReference type="Proteomes" id="UP001228376">
    <property type="component" value="Unassembled WGS sequence"/>
</dbReference>
<sequence length="220" mass="25118">MIVVDLPGHGKTKTPPKDMEACCSDLHALFHYLKLDSFHLAGYSMGGRTALSYAMQYPKDLHSLILESASPGLADKQEQAKRRDQDEKLASWLEKEGLVPFVDYWENMPLFQTQRRLPKEKQRTIRNERLNQQVEGLSNSLKHMGTGKQPNWWPHLFKVKIPVLLLAGELDEKFIAINKRMAKQLPKAKLEIIKQAGHAIHVEQSEVFGKIVHGFIQSIT</sequence>
<dbReference type="PANTHER" id="PTHR42916">
    <property type="entry name" value="2-SUCCINYL-5-ENOLPYRUVYL-6-HYDROXY-3-CYCLOHEXENE-1-CARBOXYLATE SYNTHASE"/>
    <property type="match status" value="1"/>
</dbReference>
<name>A0ABU5CG34_9BACI</name>
<keyword evidence="6" id="KW-1185">Reference proteome</keyword>
<dbReference type="InterPro" id="IPR000073">
    <property type="entry name" value="AB_hydrolase_1"/>
</dbReference>
<dbReference type="EC" id="4.2.99.20" evidence="3"/>
<evidence type="ECO:0000256" key="3">
    <source>
        <dbReference type="HAMAP-Rule" id="MF_01660"/>
    </source>
</evidence>
<comment type="subunit">
    <text evidence="3">Monomer.</text>
</comment>
<dbReference type="Pfam" id="PF00561">
    <property type="entry name" value="Abhydrolase_1"/>
    <property type="match status" value="1"/>
</dbReference>
<protein>
    <recommendedName>
        <fullName evidence="3">Putative 2-succinyl-6-hydroxy-2,4-cyclohexadiene-1-carboxylate synthase</fullName>
        <shortName evidence="3">SHCHC synthase</shortName>
        <ecNumber evidence="3">4.2.99.20</ecNumber>
    </recommendedName>
</protein>
<keyword evidence="1 3" id="KW-0474">Menaquinone biosynthesis</keyword>
<dbReference type="Gene3D" id="3.40.50.1820">
    <property type="entry name" value="alpha/beta hydrolase"/>
    <property type="match status" value="1"/>
</dbReference>
<dbReference type="InterPro" id="IPR029058">
    <property type="entry name" value="AB_hydrolase_fold"/>
</dbReference>
<dbReference type="NCBIfam" id="TIGR03695">
    <property type="entry name" value="menH_SHCHC"/>
    <property type="match status" value="1"/>
</dbReference>
<comment type="catalytic activity">
    <reaction evidence="3">
        <text>5-enolpyruvoyl-6-hydroxy-2-succinyl-cyclohex-3-ene-1-carboxylate = (1R,6R)-6-hydroxy-2-succinyl-cyclohexa-2,4-diene-1-carboxylate + pyruvate</text>
        <dbReference type="Rhea" id="RHEA:25597"/>
        <dbReference type="ChEBI" id="CHEBI:15361"/>
        <dbReference type="ChEBI" id="CHEBI:58689"/>
        <dbReference type="ChEBI" id="CHEBI:58818"/>
        <dbReference type="EC" id="4.2.99.20"/>
    </reaction>
</comment>
<dbReference type="SUPFAM" id="SSF53474">
    <property type="entry name" value="alpha/beta-Hydrolases"/>
    <property type="match status" value="1"/>
</dbReference>
<dbReference type="GO" id="GO:0070205">
    <property type="term" value="F:2-succinyl-6-hydroxy-2,4-cyclohexadiene-1-carboxylate synthase activity"/>
    <property type="evidence" value="ECO:0007669"/>
    <property type="project" value="UniProtKB-EC"/>
</dbReference>
<comment type="pathway">
    <text evidence="3">Quinol/quinone metabolism; menaquinone biosynthesis.</text>
</comment>
<organism evidence="5 6">
    <name type="scientific">Tigheibacillus jepli</name>
    <dbReference type="NCBI Taxonomy" id="3035914"/>
    <lineage>
        <taxon>Bacteria</taxon>
        <taxon>Bacillati</taxon>
        <taxon>Bacillota</taxon>
        <taxon>Bacilli</taxon>
        <taxon>Bacillales</taxon>
        <taxon>Bacillaceae</taxon>
        <taxon>Tigheibacillus</taxon>
    </lineage>
</organism>
<feature type="domain" description="AB hydrolase-1" evidence="4">
    <location>
        <begin position="2"/>
        <end position="203"/>
    </location>
</feature>
<dbReference type="PANTHER" id="PTHR42916:SF1">
    <property type="entry name" value="PROTEIN PHYLLO, CHLOROPLASTIC"/>
    <property type="match status" value="1"/>
</dbReference>
<dbReference type="EMBL" id="JAROCA020000001">
    <property type="protein sequence ID" value="MDY0405270.1"/>
    <property type="molecule type" value="Genomic_DNA"/>
</dbReference>
<accession>A0ABU5CG34</accession>
<proteinExistence type="inferred from homology"/>
<dbReference type="InterPro" id="IPR022485">
    <property type="entry name" value="SHCHC_synthase_MenH"/>
</dbReference>